<feature type="non-terminal residue" evidence="2">
    <location>
        <position position="1"/>
    </location>
</feature>
<gene>
    <name evidence="2" type="ORF">TSOC_002806</name>
</gene>
<accession>A0A2J8AD58</accession>
<dbReference type="EMBL" id="PGGS01000055">
    <property type="protein sequence ID" value="PNH10455.1"/>
    <property type="molecule type" value="Genomic_DNA"/>
</dbReference>
<sequence>SLGSRSRVCPWRPGQPRRATPVARAFDPMFDLMQREFTMMDRQFAEMDRQMQEFDASVARDIRQLQQPDSFSGRRSNLREGTGTGPRIPPPRTW</sequence>
<reference evidence="2 3" key="1">
    <citation type="journal article" date="2017" name="Mol. Biol. Evol.">
        <title>The 4-celled Tetrabaena socialis nuclear genome reveals the essential components for genetic control of cell number at the origin of multicellularity in the volvocine lineage.</title>
        <authorList>
            <person name="Featherston J."/>
            <person name="Arakaki Y."/>
            <person name="Hanschen E.R."/>
            <person name="Ferris P.J."/>
            <person name="Michod R.E."/>
            <person name="Olson B.J.S.C."/>
            <person name="Nozaki H."/>
            <person name="Durand P.M."/>
        </authorList>
    </citation>
    <scope>NUCLEOTIDE SEQUENCE [LARGE SCALE GENOMIC DNA]</scope>
    <source>
        <strain evidence="2 3">NIES-571</strain>
    </source>
</reference>
<evidence type="ECO:0000313" key="2">
    <source>
        <dbReference type="EMBL" id="PNH10455.1"/>
    </source>
</evidence>
<evidence type="ECO:0000313" key="3">
    <source>
        <dbReference type="Proteomes" id="UP000236333"/>
    </source>
</evidence>
<feature type="non-terminal residue" evidence="2">
    <location>
        <position position="94"/>
    </location>
</feature>
<protein>
    <submittedName>
        <fullName evidence="2">Uncharacterized protein</fullName>
    </submittedName>
</protein>
<feature type="region of interest" description="Disordered" evidence="1">
    <location>
        <begin position="1"/>
        <end position="20"/>
    </location>
</feature>
<proteinExistence type="predicted"/>
<comment type="caution">
    <text evidence="2">The sequence shown here is derived from an EMBL/GenBank/DDBJ whole genome shotgun (WGS) entry which is preliminary data.</text>
</comment>
<name>A0A2J8AD58_9CHLO</name>
<organism evidence="2 3">
    <name type="scientific">Tetrabaena socialis</name>
    <dbReference type="NCBI Taxonomy" id="47790"/>
    <lineage>
        <taxon>Eukaryota</taxon>
        <taxon>Viridiplantae</taxon>
        <taxon>Chlorophyta</taxon>
        <taxon>core chlorophytes</taxon>
        <taxon>Chlorophyceae</taxon>
        <taxon>CS clade</taxon>
        <taxon>Chlamydomonadales</taxon>
        <taxon>Tetrabaenaceae</taxon>
        <taxon>Tetrabaena</taxon>
    </lineage>
</organism>
<keyword evidence="3" id="KW-1185">Reference proteome</keyword>
<evidence type="ECO:0000256" key="1">
    <source>
        <dbReference type="SAM" id="MobiDB-lite"/>
    </source>
</evidence>
<dbReference type="Proteomes" id="UP000236333">
    <property type="component" value="Unassembled WGS sequence"/>
</dbReference>
<dbReference type="AlphaFoldDB" id="A0A2J8AD58"/>
<feature type="compositionally biased region" description="Polar residues" evidence="1">
    <location>
        <begin position="64"/>
        <end position="75"/>
    </location>
</feature>
<feature type="region of interest" description="Disordered" evidence="1">
    <location>
        <begin position="63"/>
        <end position="94"/>
    </location>
</feature>